<sequence>MLDFMGRLRTALTGSPDTPLVLLGNFEVEEEWARDEPGLPRVAFTAGSAVVHRMDAFTLLLAGKNDHVVLKGAPDPDHLGHLEELGLDLPRVHTVSGGDPGRTVTRDALADPALQEALRALGPDARIVPHGTSVREEELSALTGLPLGTPPAALCKAVNSKVYSRAVAEATGLRQAPGWSCENLTELDAAFEEARFLLRVGRRVVVKDAFGVSGKGISVLDDERRLDTLRRMIDRRAARSGDDRVVLVVEEWVDKTTDLNYQFTLGRDGSVHFDFVKEAITEGGVHKGHRFPAPLTTLQLDAVRHAVEVIGQRLAADGYFGVVGVDAMTDPQSGLYPVVEINARHNMSTYQVRLQEQFLGPGSHALARHYPVRLRTPLRFGRLRALLGELLFTGSGGGLLVSNFATVNAAATEDGTPYEGRLHGLLIGDSPRSLERTDEAITARLAALGQEDGA</sequence>
<keyword evidence="1" id="KW-0067">ATP-binding</keyword>
<gene>
    <name evidence="3" type="ORF">AN221_18780</name>
</gene>
<dbReference type="Pfam" id="PF02786">
    <property type="entry name" value="CPSase_L_D2"/>
    <property type="match status" value="1"/>
</dbReference>
<dbReference type="OrthoDB" id="20966at2"/>
<dbReference type="PROSITE" id="PS50975">
    <property type="entry name" value="ATP_GRASP"/>
    <property type="match status" value="1"/>
</dbReference>
<dbReference type="PANTHER" id="PTHR37018">
    <property type="entry name" value="CULTURE SPECIFIC PROTEIN, PUTATIVE (AFU_ORTHOLOGUE AFUA_2G00130)-RELATED"/>
    <property type="match status" value="1"/>
</dbReference>
<evidence type="ECO:0000256" key="1">
    <source>
        <dbReference type="PROSITE-ProRule" id="PRU00409"/>
    </source>
</evidence>
<keyword evidence="1" id="KW-0547">Nucleotide-binding</keyword>
<evidence type="ECO:0000313" key="4">
    <source>
        <dbReference type="Proteomes" id="UP000175971"/>
    </source>
</evidence>
<keyword evidence="4" id="KW-1185">Reference proteome</keyword>
<evidence type="ECO:0000259" key="2">
    <source>
        <dbReference type="PROSITE" id="PS50975"/>
    </source>
</evidence>
<dbReference type="InterPro" id="IPR053269">
    <property type="entry name" value="Asp-Met_ligase"/>
</dbReference>
<reference evidence="3 4" key="1">
    <citation type="journal article" date="2016" name="Front. Microbiol.">
        <title>Comparative Genomics Analysis of Streptomyces Species Reveals Their Adaptation to the Marine Environment and Their Diversity at the Genomic Level.</title>
        <authorList>
            <person name="Tian X."/>
            <person name="Zhang Z."/>
            <person name="Yang T."/>
            <person name="Chen M."/>
            <person name="Li J."/>
            <person name="Chen F."/>
            <person name="Yang J."/>
            <person name="Li W."/>
            <person name="Zhang B."/>
            <person name="Zhang Z."/>
            <person name="Wu J."/>
            <person name="Zhang C."/>
            <person name="Long L."/>
            <person name="Xiao J."/>
        </authorList>
    </citation>
    <scope>NUCLEOTIDE SEQUENCE [LARGE SCALE GENOMIC DNA]</scope>
    <source>
        <strain evidence="3 4">SCSIO M10372</strain>
    </source>
</reference>
<dbReference type="InterPro" id="IPR005479">
    <property type="entry name" value="CPAse_ATP-bd"/>
</dbReference>
<dbReference type="PATRIC" id="fig|518642.7.peg.525"/>
<dbReference type="GO" id="GO:0005524">
    <property type="term" value="F:ATP binding"/>
    <property type="evidence" value="ECO:0007669"/>
    <property type="project" value="UniProtKB-UniRule"/>
</dbReference>
<feature type="domain" description="ATP-grasp" evidence="2">
    <location>
        <begin position="165"/>
        <end position="372"/>
    </location>
</feature>
<dbReference type="GO" id="GO:0046872">
    <property type="term" value="F:metal ion binding"/>
    <property type="evidence" value="ECO:0007669"/>
    <property type="project" value="InterPro"/>
</dbReference>
<dbReference type="Proteomes" id="UP000175971">
    <property type="component" value="Unassembled WGS sequence"/>
</dbReference>
<proteinExistence type="predicted"/>
<name>A0A1E7LS51_9ACTN</name>
<dbReference type="Gene3D" id="3.30.470.20">
    <property type="entry name" value="ATP-grasp fold, B domain"/>
    <property type="match status" value="1"/>
</dbReference>
<dbReference type="Pfam" id="PF18604">
    <property type="entry name" value="PreAtp-grasp"/>
    <property type="match status" value="1"/>
</dbReference>
<dbReference type="EMBL" id="LJGZ01000088">
    <property type="protein sequence ID" value="OEV18991.1"/>
    <property type="molecule type" value="Genomic_DNA"/>
</dbReference>
<dbReference type="SUPFAM" id="SSF56059">
    <property type="entry name" value="Glutathione synthetase ATP-binding domain-like"/>
    <property type="match status" value="1"/>
</dbReference>
<dbReference type="PANTHER" id="PTHR37018:SF1">
    <property type="entry name" value="CULTURE SPECIFIC PROTEIN, PUTATIVE (AFU_ORTHOLOGUE AFUA_2G00130)-RELATED"/>
    <property type="match status" value="1"/>
</dbReference>
<dbReference type="InterPro" id="IPR011761">
    <property type="entry name" value="ATP-grasp"/>
</dbReference>
<dbReference type="InterPro" id="IPR040754">
    <property type="entry name" value="PreAtp-grasp"/>
</dbReference>
<organism evidence="3 4">
    <name type="scientific">Streptomyces nanshensis</name>
    <dbReference type="NCBI Taxonomy" id="518642"/>
    <lineage>
        <taxon>Bacteria</taxon>
        <taxon>Bacillati</taxon>
        <taxon>Actinomycetota</taxon>
        <taxon>Actinomycetes</taxon>
        <taxon>Kitasatosporales</taxon>
        <taxon>Streptomycetaceae</taxon>
        <taxon>Streptomyces</taxon>
    </lineage>
</organism>
<dbReference type="RefSeq" id="WP_070201983.1">
    <property type="nucleotide sequence ID" value="NZ_LJGZ01000088.1"/>
</dbReference>
<evidence type="ECO:0000313" key="3">
    <source>
        <dbReference type="EMBL" id="OEV18991.1"/>
    </source>
</evidence>
<dbReference type="AlphaFoldDB" id="A0A1E7LS51"/>
<accession>A0A1E7LS51</accession>
<protein>
    <recommendedName>
        <fullName evidence="2">ATP-grasp domain-containing protein</fullName>
    </recommendedName>
</protein>
<comment type="caution">
    <text evidence="3">The sequence shown here is derived from an EMBL/GenBank/DDBJ whole genome shotgun (WGS) entry which is preliminary data.</text>
</comment>